<keyword evidence="9" id="KW-1185">Reference proteome</keyword>
<reference evidence="8 9" key="1">
    <citation type="journal article" date="2025" name="Int. J. Syst. Evol. Microbiol.">
        <title>Desulfovibrio falkowii sp. nov., Porphyromonas miyakawae sp. nov., Mediterraneibacter flintii sp. nov. and Owariibacterium komagatae gen. nov., sp. nov., isolated from human faeces.</title>
        <authorList>
            <person name="Hamaguchi T."/>
            <person name="Ohara M."/>
            <person name="Hisatomi A."/>
            <person name="Sekiguchi K."/>
            <person name="Takeda J.I."/>
            <person name="Ueyama J."/>
            <person name="Ito M."/>
            <person name="Nishiwaki H."/>
            <person name="Ogi T."/>
            <person name="Hirayama M."/>
            <person name="Ohkuma M."/>
            <person name="Sakamoto M."/>
            <person name="Ohno K."/>
        </authorList>
    </citation>
    <scope>NUCLEOTIDE SEQUENCE [LARGE SCALE GENOMIC DNA]</scope>
    <source>
        <strain evidence="8 9">13CB11C</strain>
    </source>
</reference>
<name>A0ABQ0E0G1_9PORP</name>
<comment type="subcellular location">
    <subcellularLocation>
        <location evidence="1">Cell outer membrane</location>
    </subcellularLocation>
</comment>
<feature type="coiled-coil region" evidence="6">
    <location>
        <begin position="97"/>
        <end position="156"/>
    </location>
</feature>
<dbReference type="Proteomes" id="UP001628220">
    <property type="component" value="Unassembled WGS sequence"/>
</dbReference>
<evidence type="ECO:0000256" key="4">
    <source>
        <dbReference type="ARBA" id="ARBA00023136"/>
    </source>
</evidence>
<keyword evidence="7" id="KW-0732">Signal</keyword>
<accession>A0ABQ0E0G1</accession>
<keyword evidence="6" id="KW-0175">Coiled coil</keyword>
<organism evidence="8 9">
    <name type="scientific">Porphyromonas miyakawae</name>
    <dbReference type="NCBI Taxonomy" id="3137470"/>
    <lineage>
        <taxon>Bacteria</taxon>
        <taxon>Pseudomonadati</taxon>
        <taxon>Bacteroidota</taxon>
        <taxon>Bacteroidia</taxon>
        <taxon>Bacteroidales</taxon>
        <taxon>Porphyromonadaceae</taxon>
        <taxon>Porphyromonas</taxon>
    </lineage>
</organism>
<evidence type="ECO:0000256" key="7">
    <source>
        <dbReference type="SAM" id="SignalP"/>
    </source>
</evidence>
<dbReference type="InterPro" id="IPR051906">
    <property type="entry name" value="TolC-like"/>
</dbReference>
<keyword evidence="2" id="KW-1134">Transmembrane beta strand</keyword>
<keyword evidence="4" id="KW-0472">Membrane</keyword>
<dbReference type="PANTHER" id="PTHR30026">
    <property type="entry name" value="OUTER MEMBRANE PROTEIN TOLC"/>
    <property type="match status" value="1"/>
</dbReference>
<keyword evidence="3" id="KW-0812">Transmembrane</keyword>
<evidence type="ECO:0000256" key="3">
    <source>
        <dbReference type="ARBA" id="ARBA00022692"/>
    </source>
</evidence>
<evidence type="ECO:0000313" key="9">
    <source>
        <dbReference type="Proteomes" id="UP001628220"/>
    </source>
</evidence>
<evidence type="ECO:0000256" key="2">
    <source>
        <dbReference type="ARBA" id="ARBA00022452"/>
    </source>
</evidence>
<dbReference type="Gene3D" id="1.20.1600.10">
    <property type="entry name" value="Outer membrane efflux proteins (OEP)"/>
    <property type="match status" value="1"/>
</dbReference>
<protein>
    <submittedName>
        <fullName evidence="8">TolC family protein</fullName>
    </submittedName>
</protein>
<feature type="chain" id="PRO_5047162931" evidence="7">
    <location>
        <begin position="21"/>
        <end position="393"/>
    </location>
</feature>
<evidence type="ECO:0000313" key="8">
    <source>
        <dbReference type="EMBL" id="GAB1251191.1"/>
    </source>
</evidence>
<evidence type="ECO:0000256" key="6">
    <source>
        <dbReference type="SAM" id="Coils"/>
    </source>
</evidence>
<evidence type="ECO:0000256" key="1">
    <source>
        <dbReference type="ARBA" id="ARBA00004442"/>
    </source>
</evidence>
<feature type="signal peptide" evidence="7">
    <location>
        <begin position="1"/>
        <end position="20"/>
    </location>
</feature>
<gene>
    <name evidence="8" type="ORF">Tsumi_02950</name>
</gene>
<dbReference type="SUPFAM" id="SSF56954">
    <property type="entry name" value="Outer membrane efflux proteins (OEP)"/>
    <property type="match status" value="1"/>
</dbReference>
<proteinExistence type="predicted"/>
<dbReference type="PANTHER" id="PTHR30026:SF20">
    <property type="entry name" value="OUTER MEMBRANE PROTEIN TOLC"/>
    <property type="match status" value="1"/>
</dbReference>
<evidence type="ECO:0000256" key="5">
    <source>
        <dbReference type="ARBA" id="ARBA00023237"/>
    </source>
</evidence>
<comment type="caution">
    <text evidence="8">The sequence shown here is derived from an EMBL/GenBank/DDBJ whole genome shotgun (WGS) entry which is preliminary data.</text>
</comment>
<sequence length="393" mass="43960">MKIKYIFPLFLCLSCSVLNAQVSISEALSLVEAHNPQLLLLQSEMHATHLEEANAYALPDMDFEMEQSWGTQKESGQRTELRIAQEFDATTLLGGARRAIRSNQKALEAEYRQIRMEVLCNTKALCMDIIYYRQLLQLRSERAENARQLVSALEKKLTLGSADLLQVNRAKLRYAQAIADSSSAVVDLQRAKGTLLQLSSGKVNDIIERDFAPILLPKDFESWFASEEGAFPTLQALDAQVEEKKQLLSAERLALLPSFSVGYLFEKSPGEKMNGFTIGLSIPFWRSGGKVRAAKAKLQNAELSHAKGKESLRITLRNLFYEASSEALHAATLQRALSEAGDKRLPDKAFALGKLSLENYLNEIAERYELEDKALEATYKAARLYVALTGHRL</sequence>
<dbReference type="RefSeq" id="WP_411915005.1">
    <property type="nucleotide sequence ID" value="NZ_BAAFSF010000001.1"/>
</dbReference>
<dbReference type="EMBL" id="BAAFSF010000001">
    <property type="protein sequence ID" value="GAB1251191.1"/>
    <property type="molecule type" value="Genomic_DNA"/>
</dbReference>
<keyword evidence="5" id="KW-0998">Cell outer membrane</keyword>